<feature type="domain" description="Mammalian cell entry C-terminal" evidence="3">
    <location>
        <begin position="124"/>
        <end position="278"/>
    </location>
</feature>
<name>A0A8J3RFZ7_9ACTN</name>
<dbReference type="PANTHER" id="PTHR33371:SF4">
    <property type="entry name" value="INTERMEMBRANE PHOSPHOLIPID TRANSPORT SYSTEM BINDING PROTEIN MLAD"/>
    <property type="match status" value="1"/>
</dbReference>
<dbReference type="InterPro" id="IPR052336">
    <property type="entry name" value="MlaD_Phospholipid_Transporter"/>
</dbReference>
<dbReference type="Pfam" id="PF11887">
    <property type="entry name" value="Mce4_CUP1"/>
    <property type="match status" value="1"/>
</dbReference>
<dbReference type="Pfam" id="PF02470">
    <property type="entry name" value="MlaD"/>
    <property type="match status" value="1"/>
</dbReference>
<evidence type="ECO:0000256" key="1">
    <source>
        <dbReference type="SAM" id="Phobius"/>
    </source>
</evidence>
<keyword evidence="5" id="KW-1185">Reference proteome</keyword>
<dbReference type="EMBL" id="BOOH01000003">
    <property type="protein sequence ID" value="GIH74020.1"/>
    <property type="molecule type" value="Genomic_DNA"/>
</dbReference>
<sequence length="338" mass="35050">MARGETPLPVRLAISLAVIVALLATLVVIIRNASTESGTRLSAAFSHAGQGLDPNSPVKIRGITVGGVGSVTLDSAGRAVVTMYIDPGVKVPETVTAAIEPTSVFGPKFVDLLPGGGETSGPYLGDGAVITRTRAPVDLSDSLGEAYEGLSAVDPQDITTIVHTLGRGLDGKGPQIREIVEGGGKVIDVAHRRREEFQRFIGDTAALSGSLADKGDEIIGISADVNVLTPGLLERADKIRALLREFDELSSLSAYGLRKHRRNLKAAVNSGERAASLIYAQLGLAGDGVRGLNQILTVLNDLIAGQGPGDANQLKMAAFVATDICELFVGACGPTNGR</sequence>
<keyword evidence="1" id="KW-0812">Transmembrane</keyword>
<protein>
    <recommendedName>
        <fullName evidence="6">MCE family protein</fullName>
    </recommendedName>
</protein>
<evidence type="ECO:0000259" key="3">
    <source>
        <dbReference type="Pfam" id="PF11887"/>
    </source>
</evidence>
<dbReference type="AlphaFoldDB" id="A0A8J3RFZ7"/>
<comment type="caution">
    <text evidence="4">The sequence shown here is derived from an EMBL/GenBank/DDBJ whole genome shotgun (WGS) entry which is preliminary data.</text>
</comment>
<dbReference type="PANTHER" id="PTHR33371">
    <property type="entry name" value="INTERMEMBRANE PHOSPHOLIPID TRANSPORT SYSTEM BINDING PROTEIN MLAD-RELATED"/>
    <property type="match status" value="1"/>
</dbReference>
<evidence type="ECO:0008006" key="6">
    <source>
        <dbReference type="Google" id="ProtNLM"/>
    </source>
</evidence>
<dbReference type="NCBIfam" id="TIGR00996">
    <property type="entry name" value="Mtu_fam_mce"/>
    <property type="match status" value="1"/>
</dbReference>
<evidence type="ECO:0000313" key="4">
    <source>
        <dbReference type="EMBL" id="GIH74020.1"/>
    </source>
</evidence>
<dbReference type="InterPro" id="IPR024516">
    <property type="entry name" value="Mce_C"/>
</dbReference>
<dbReference type="RefSeq" id="WP_203888758.1">
    <property type="nucleotide sequence ID" value="NZ_BOOH01000003.1"/>
</dbReference>
<accession>A0A8J3RFZ7</accession>
<feature type="domain" description="Mce/MlaD" evidence="2">
    <location>
        <begin position="38"/>
        <end position="115"/>
    </location>
</feature>
<proteinExistence type="predicted"/>
<dbReference type="InterPro" id="IPR003399">
    <property type="entry name" value="Mce/MlaD"/>
</dbReference>
<evidence type="ECO:0000259" key="2">
    <source>
        <dbReference type="Pfam" id="PF02470"/>
    </source>
</evidence>
<keyword evidence="1" id="KW-1133">Transmembrane helix</keyword>
<feature type="transmembrane region" description="Helical" evidence="1">
    <location>
        <begin position="12"/>
        <end position="30"/>
    </location>
</feature>
<reference evidence="4 5" key="1">
    <citation type="submission" date="2021-01" db="EMBL/GenBank/DDBJ databases">
        <title>Whole genome shotgun sequence of Planobispora longispora NBRC 13918.</title>
        <authorList>
            <person name="Komaki H."/>
            <person name="Tamura T."/>
        </authorList>
    </citation>
    <scope>NUCLEOTIDE SEQUENCE [LARGE SCALE GENOMIC DNA]</scope>
    <source>
        <strain evidence="4 5">NBRC 13918</strain>
    </source>
</reference>
<organism evidence="4 5">
    <name type="scientific">Planobispora longispora</name>
    <dbReference type="NCBI Taxonomy" id="28887"/>
    <lineage>
        <taxon>Bacteria</taxon>
        <taxon>Bacillati</taxon>
        <taxon>Actinomycetota</taxon>
        <taxon>Actinomycetes</taxon>
        <taxon>Streptosporangiales</taxon>
        <taxon>Streptosporangiaceae</taxon>
        <taxon>Planobispora</taxon>
    </lineage>
</organism>
<evidence type="ECO:0000313" key="5">
    <source>
        <dbReference type="Proteomes" id="UP000616724"/>
    </source>
</evidence>
<dbReference type="InterPro" id="IPR005693">
    <property type="entry name" value="Mce"/>
</dbReference>
<keyword evidence="1" id="KW-0472">Membrane</keyword>
<dbReference type="Proteomes" id="UP000616724">
    <property type="component" value="Unassembled WGS sequence"/>
</dbReference>
<gene>
    <name evidence="4" type="ORF">Plo01_04490</name>
</gene>